<protein>
    <recommendedName>
        <fullName evidence="2">DUF8004 domain-containing protein</fullName>
    </recommendedName>
</protein>
<feature type="compositionally biased region" description="Polar residues" evidence="1">
    <location>
        <begin position="904"/>
        <end position="913"/>
    </location>
</feature>
<feature type="compositionally biased region" description="Basic and acidic residues" evidence="1">
    <location>
        <begin position="1035"/>
        <end position="1052"/>
    </location>
</feature>
<feature type="compositionally biased region" description="Polar residues" evidence="1">
    <location>
        <begin position="762"/>
        <end position="772"/>
    </location>
</feature>
<accession>A0A8H3EJ03</accession>
<feature type="domain" description="DUF8004" evidence="2">
    <location>
        <begin position="235"/>
        <end position="325"/>
    </location>
</feature>
<feature type="region of interest" description="Disordered" evidence="1">
    <location>
        <begin position="985"/>
        <end position="1077"/>
    </location>
</feature>
<feature type="compositionally biased region" description="Low complexity" evidence="1">
    <location>
        <begin position="857"/>
        <end position="871"/>
    </location>
</feature>
<dbReference type="InterPro" id="IPR058317">
    <property type="entry name" value="DUF8004"/>
</dbReference>
<feature type="compositionally biased region" description="Polar residues" evidence="1">
    <location>
        <begin position="780"/>
        <end position="794"/>
    </location>
</feature>
<feature type="compositionally biased region" description="Polar residues" evidence="1">
    <location>
        <begin position="1060"/>
        <end position="1072"/>
    </location>
</feature>
<sequence length="1171" mass="131472">MSRPSSRASRRSVSGGSILDDVVRRSRTLSQTIASYGSRAVSSDRSRGRRNSITDEFKRRSISLDRATRFDDMMVQAGGTPRATKIRRWEGNLRTTTNWDCLAKDPELWFSNGDCLVHFYSEHDPKKGPSLRLWLADIQSTNCRPLFQKSVCRPHQEKSRISGKDVPDPQPLYDLFIPAPLASTRDEAVRYHLTTRNFFAWMFEKPLVGIHLGDTLCSLLTRMNEWRYDSEENEDDFLAYVDEQGYTDFRDCPDHALALLYWAEVYKHAELWIDSFVHCAGMNERLVTSHELENISDVTKAMLTRANLEMAVRIDRASAALADFCENDTILNKQLRLSDASLRHLERFRTWLQGFYVQRHGYWPPHVMKAKFGKIRPLPKHTLLTMYADFRNLYAFMVNSEADPFVQPEVSRSVVDVLTTFDEAMKFVPLPHLIPHLPATDFTHGELRRTKNTFFLFRSKKAKFDGRRAAVASALMVAANANDLKVVSSSIVREYALFERQYTMEEREPITASEARMARWVLIYALLQILVSVTHAPDEVRDVEGVDYPLCAQTAGGPPWMAQRDSRRDSKRRRSQSIHSTRRVPEPEVEEFNLQKLKSEAASSPQPRSRTSFYSLTSPGPPPTLPLPSPTSAPRTPIRVEQQTPMKQDSIPRPSRIPVRVPSRAATHVFVPKQSRIPVPIKKVQPFYDPEELEDLVFVDEPEDPVSMSYLSDYDVDRMPLPLIPLKSSMRSSAAYSDPSQKTITGSPVTTVLVPSFPNTPPTSALSQQRQSLPFAEPTSIDSISDPASNTTPDEASLLSDSSSYSTQDKYVDAPLSSQVVPQKLVVQTNSEVINPLPSPRGRALTRSSIHQHSRRASSTSSMSEHSSGTEQHTVTSHITTPSIYTPSTFSDHRIVHRSRKSDPSTPQDQSFAISDLPPLPPTPSTTQSHFYTLAPEYPNTPADDEPEEPYVEGIGRTSRALKERGTTPPYPLYTASSVNLTRKRSGALASRKGSFTNFSSPRPFADFSERRPSEVSEQIVSRGTLGQISVSQRRPSESPSHDQAELHEAGKARRRRFFGSNNNGDQDNNLSTRRRGKSITSVFAGKGKQLVSPLSSPASILPAAPVTPISFESHESGSRVEKTTTTTTTTTHIRHRSSELAKQFREEIGWKRGPGWDGDVEGLLMGGNTN</sequence>
<feature type="compositionally biased region" description="Basic and acidic residues" evidence="1">
    <location>
        <begin position="42"/>
        <end position="54"/>
    </location>
</feature>
<name>A0A8H3EJ03_9LECA</name>
<dbReference type="PANTHER" id="PTHR39601">
    <property type="entry name" value="CHORIOGENIN HMINOR"/>
    <property type="match status" value="1"/>
</dbReference>
<dbReference type="AlphaFoldDB" id="A0A8H3EJ03"/>
<dbReference type="EMBL" id="CAJPDQ010000001">
    <property type="protein sequence ID" value="CAF9903846.1"/>
    <property type="molecule type" value="Genomic_DNA"/>
</dbReference>
<comment type="caution">
    <text evidence="3">The sequence shown here is derived from an EMBL/GenBank/DDBJ whole genome shotgun (WGS) entry which is preliminary data.</text>
</comment>
<feature type="region of interest" description="Disordered" evidence="1">
    <location>
        <begin position="1114"/>
        <end position="1139"/>
    </location>
</feature>
<keyword evidence="4" id="KW-1185">Reference proteome</keyword>
<proteinExistence type="predicted"/>
<organism evidence="3 4">
    <name type="scientific">Gomphillus americanus</name>
    <dbReference type="NCBI Taxonomy" id="1940652"/>
    <lineage>
        <taxon>Eukaryota</taxon>
        <taxon>Fungi</taxon>
        <taxon>Dikarya</taxon>
        <taxon>Ascomycota</taxon>
        <taxon>Pezizomycotina</taxon>
        <taxon>Lecanoromycetes</taxon>
        <taxon>OSLEUM clade</taxon>
        <taxon>Ostropomycetidae</taxon>
        <taxon>Ostropales</taxon>
        <taxon>Graphidaceae</taxon>
        <taxon>Gomphilloideae</taxon>
        <taxon>Gomphillus</taxon>
    </lineage>
</organism>
<feature type="compositionally biased region" description="Basic and acidic residues" evidence="1">
    <location>
        <begin position="1114"/>
        <end position="1123"/>
    </location>
</feature>
<feature type="region of interest" description="Disordered" evidence="1">
    <location>
        <begin position="554"/>
        <end position="636"/>
    </location>
</feature>
<evidence type="ECO:0000256" key="1">
    <source>
        <dbReference type="SAM" id="MobiDB-lite"/>
    </source>
</evidence>
<evidence type="ECO:0000259" key="2">
    <source>
        <dbReference type="Pfam" id="PF26013"/>
    </source>
</evidence>
<evidence type="ECO:0000313" key="3">
    <source>
        <dbReference type="EMBL" id="CAF9903846.1"/>
    </source>
</evidence>
<feature type="region of interest" description="Disordered" evidence="1">
    <location>
        <begin position="832"/>
        <end position="951"/>
    </location>
</feature>
<gene>
    <name evidence="3" type="ORF">GOMPHAMPRED_000577</name>
</gene>
<feature type="region of interest" description="Disordered" evidence="1">
    <location>
        <begin position="35"/>
        <end position="54"/>
    </location>
</feature>
<feature type="compositionally biased region" description="Polar residues" evidence="1">
    <location>
        <begin position="601"/>
        <end position="614"/>
    </location>
</feature>
<feature type="compositionally biased region" description="Polar residues" evidence="1">
    <location>
        <begin position="872"/>
        <end position="890"/>
    </location>
</feature>
<dbReference type="Pfam" id="PF26013">
    <property type="entry name" value="DUF8004"/>
    <property type="match status" value="1"/>
</dbReference>
<feature type="region of interest" description="Disordered" evidence="1">
    <location>
        <begin position="752"/>
        <end position="804"/>
    </location>
</feature>
<dbReference type="OrthoDB" id="4114825at2759"/>
<feature type="compositionally biased region" description="Basic residues" evidence="1">
    <location>
        <begin position="569"/>
        <end position="582"/>
    </location>
</feature>
<dbReference type="Proteomes" id="UP000664169">
    <property type="component" value="Unassembled WGS sequence"/>
</dbReference>
<dbReference type="PANTHER" id="PTHR39601:SF1">
    <property type="entry name" value="CHORIOGENIN HMINOR"/>
    <property type="match status" value="1"/>
</dbReference>
<feature type="compositionally biased region" description="Polar residues" evidence="1">
    <location>
        <begin position="1016"/>
        <end position="1034"/>
    </location>
</feature>
<feature type="compositionally biased region" description="Pro residues" evidence="1">
    <location>
        <begin position="619"/>
        <end position="631"/>
    </location>
</feature>
<reference evidence="3" key="1">
    <citation type="submission" date="2021-03" db="EMBL/GenBank/DDBJ databases">
        <authorList>
            <person name="Tagirdzhanova G."/>
        </authorList>
    </citation>
    <scope>NUCLEOTIDE SEQUENCE</scope>
</reference>
<evidence type="ECO:0000313" key="4">
    <source>
        <dbReference type="Proteomes" id="UP000664169"/>
    </source>
</evidence>